<evidence type="ECO:0000256" key="2">
    <source>
        <dbReference type="ARBA" id="ARBA00022723"/>
    </source>
</evidence>
<dbReference type="EMBL" id="JAUIZM010000004">
    <property type="protein sequence ID" value="KAK1390635.1"/>
    <property type="molecule type" value="Genomic_DNA"/>
</dbReference>
<keyword evidence="8" id="KW-1185">Reference proteome</keyword>
<dbReference type="InterPro" id="IPR044861">
    <property type="entry name" value="IPNS-like_FE2OG_OXY"/>
</dbReference>
<evidence type="ECO:0000256" key="1">
    <source>
        <dbReference type="ARBA" id="ARBA00008056"/>
    </source>
</evidence>
<evidence type="ECO:0000256" key="4">
    <source>
        <dbReference type="ARBA" id="ARBA00023004"/>
    </source>
</evidence>
<feature type="domain" description="Non-haem dioxygenase N-terminal" evidence="6">
    <location>
        <begin position="49"/>
        <end position="155"/>
    </location>
</feature>
<reference evidence="7" key="2">
    <citation type="submission" date="2023-05" db="EMBL/GenBank/DDBJ databases">
        <authorList>
            <person name="Schelkunov M.I."/>
        </authorList>
    </citation>
    <scope>NUCLEOTIDE SEQUENCE</scope>
    <source>
        <strain evidence="7">Hsosn_3</strain>
        <tissue evidence="7">Leaf</tissue>
    </source>
</reference>
<dbReference type="SUPFAM" id="SSF51197">
    <property type="entry name" value="Clavaminate synthase-like"/>
    <property type="match status" value="1"/>
</dbReference>
<dbReference type="InterPro" id="IPR026992">
    <property type="entry name" value="DIOX_N"/>
</dbReference>
<proteinExistence type="inferred from homology"/>
<evidence type="ECO:0000256" key="3">
    <source>
        <dbReference type="ARBA" id="ARBA00023002"/>
    </source>
</evidence>
<evidence type="ECO:0000259" key="6">
    <source>
        <dbReference type="Pfam" id="PF14226"/>
    </source>
</evidence>
<name>A0AAD8IRS1_9APIA</name>
<dbReference type="PANTHER" id="PTHR10209:SF859">
    <property type="entry name" value="OS03G0690500 PROTEIN"/>
    <property type="match status" value="1"/>
</dbReference>
<keyword evidence="4" id="KW-0408">Iron</keyword>
<reference evidence="7" key="1">
    <citation type="submission" date="2023-02" db="EMBL/GenBank/DDBJ databases">
        <title>Genome of toxic invasive species Heracleum sosnowskyi carries increased number of genes despite the absence of recent whole-genome duplications.</title>
        <authorList>
            <person name="Schelkunov M."/>
            <person name="Shtratnikova V."/>
            <person name="Makarenko M."/>
            <person name="Klepikova A."/>
            <person name="Omelchenko D."/>
            <person name="Novikova G."/>
            <person name="Obukhova E."/>
            <person name="Bogdanov V."/>
            <person name="Penin A."/>
            <person name="Logacheva M."/>
        </authorList>
    </citation>
    <scope>NUCLEOTIDE SEQUENCE</scope>
    <source>
        <strain evidence="7">Hsosn_3</strain>
        <tissue evidence="7">Leaf</tissue>
    </source>
</reference>
<keyword evidence="3" id="KW-0560">Oxidoreductase</keyword>
<gene>
    <name evidence="7" type="ORF">POM88_018813</name>
</gene>
<dbReference type="Pfam" id="PF14226">
    <property type="entry name" value="DIOX_N"/>
    <property type="match status" value="1"/>
</dbReference>
<dbReference type="Proteomes" id="UP001237642">
    <property type="component" value="Unassembled WGS sequence"/>
</dbReference>
<sequence length="352" mass="40156">MEWLAERHAFSETKGCVRALVDAGITKLPPMFIDPKAKFVDPRPRNLTVPVLDLKHINTDAVPRAKAVEQVREACEKFGFFQLVNHGIPVGVMDKMLDRVRQFNEQDSEAKNKFYSRDKTRPFAFCSNFGLFSRSVVDWKDSVHAIMAPNPTNPEQYPVICRHIMTEYASYVMKLGISLLELFSEALGLQKNYLEEMNCAKGLVLMGHYSPKCPEPDLTLCNSCIKMFVQLQTSLDYKRDKLYKDVRSAALISNDKFKSIKHRVLANRNSKARISVACFFRTYGQDGTRKYGPIKELISVENPPVYREMTMEEFYKSGNEYKVDALSLCSIVELTGATLAKCIQEFTKINLV</sequence>
<keyword evidence="2" id="KW-0479">Metal-binding</keyword>
<evidence type="ECO:0000313" key="8">
    <source>
        <dbReference type="Proteomes" id="UP001237642"/>
    </source>
</evidence>
<evidence type="ECO:0000259" key="5">
    <source>
        <dbReference type="Pfam" id="PF03171"/>
    </source>
</evidence>
<comment type="caution">
    <text evidence="7">The sequence shown here is derived from an EMBL/GenBank/DDBJ whole genome shotgun (WGS) entry which is preliminary data.</text>
</comment>
<comment type="similarity">
    <text evidence="1">Belongs to the iron/ascorbate-dependent oxidoreductase family.</text>
</comment>
<dbReference type="PANTHER" id="PTHR10209">
    <property type="entry name" value="OXIDOREDUCTASE, 2OG-FE II OXYGENASE FAMILY PROTEIN"/>
    <property type="match status" value="1"/>
</dbReference>
<feature type="domain" description="Isopenicillin N synthase-like Fe(2+) 2OG dioxygenase" evidence="5">
    <location>
        <begin position="234"/>
        <end position="281"/>
    </location>
</feature>
<dbReference type="GO" id="GO:0046872">
    <property type="term" value="F:metal ion binding"/>
    <property type="evidence" value="ECO:0007669"/>
    <property type="project" value="UniProtKB-KW"/>
</dbReference>
<evidence type="ECO:0000313" key="7">
    <source>
        <dbReference type="EMBL" id="KAK1390635.1"/>
    </source>
</evidence>
<dbReference type="GO" id="GO:0016491">
    <property type="term" value="F:oxidoreductase activity"/>
    <property type="evidence" value="ECO:0007669"/>
    <property type="project" value="UniProtKB-KW"/>
</dbReference>
<dbReference type="InterPro" id="IPR027443">
    <property type="entry name" value="IPNS-like_sf"/>
</dbReference>
<organism evidence="7 8">
    <name type="scientific">Heracleum sosnowskyi</name>
    <dbReference type="NCBI Taxonomy" id="360622"/>
    <lineage>
        <taxon>Eukaryota</taxon>
        <taxon>Viridiplantae</taxon>
        <taxon>Streptophyta</taxon>
        <taxon>Embryophyta</taxon>
        <taxon>Tracheophyta</taxon>
        <taxon>Spermatophyta</taxon>
        <taxon>Magnoliopsida</taxon>
        <taxon>eudicotyledons</taxon>
        <taxon>Gunneridae</taxon>
        <taxon>Pentapetalae</taxon>
        <taxon>asterids</taxon>
        <taxon>campanulids</taxon>
        <taxon>Apiales</taxon>
        <taxon>Apiaceae</taxon>
        <taxon>Apioideae</taxon>
        <taxon>apioid superclade</taxon>
        <taxon>Tordylieae</taxon>
        <taxon>Tordyliinae</taxon>
        <taxon>Heracleum</taxon>
    </lineage>
</organism>
<accession>A0AAD8IRS1</accession>
<dbReference type="AlphaFoldDB" id="A0AAD8IRS1"/>
<dbReference type="Gene3D" id="2.60.120.330">
    <property type="entry name" value="B-lactam Antibiotic, Isopenicillin N Synthase, Chain"/>
    <property type="match status" value="2"/>
</dbReference>
<dbReference type="Pfam" id="PF03171">
    <property type="entry name" value="2OG-FeII_Oxy"/>
    <property type="match status" value="1"/>
</dbReference>
<protein>
    <submittedName>
        <fullName evidence="7">1-aminocyclopropane-1-carboxylate oxidase-like</fullName>
    </submittedName>
</protein>